<dbReference type="PANTHER" id="PTHR30008">
    <property type="entry name" value="EXODEOXYRIBONUCLEASE 7 LARGE SUBUNIT"/>
    <property type="match status" value="1"/>
</dbReference>
<evidence type="ECO:0000259" key="7">
    <source>
        <dbReference type="Pfam" id="PF02601"/>
    </source>
</evidence>
<dbReference type="AlphaFoldDB" id="A0A2U2I449"/>
<evidence type="ECO:0000256" key="4">
    <source>
        <dbReference type="ARBA" id="ARBA00022839"/>
    </source>
</evidence>
<protein>
    <recommendedName>
        <fullName evidence="5">Exodeoxyribonuclease 7 large subunit</fullName>
        <ecNumber evidence="5">3.1.11.6</ecNumber>
    </recommendedName>
    <alternativeName>
        <fullName evidence="5">Exodeoxyribonuclease VII large subunit</fullName>
        <shortName evidence="5">Exonuclease VII large subunit</shortName>
    </alternativeName>
</protein>
<keyword evidence="4 5" id="KW-0269">Exonuclease</keyword>
<dbReference type="InterPro" id="IPR025824">
    <property type="entry name" value="OB-fold_nuc-bd_dom"/>
</dbReference>
<dbReference type="OrthoDB" id="9802795at2"/>
<dbReference type="InterPro" id="IPR003753">
    <property type="entry name" value="Exonuc_VII_L"/>
</dbReference>
<evidence type="ECO:0000256" key="2">
    <source>
        <dbReference type="ARBA" id="ARBA00022722"/>
    </source>
</evidence>
<dbReference type="CDD" id="cd04489">
    <property type="entry name" value="ExoVII_LU_OBF"/>
    <property type="match status" value="1"/>
</dbReference>
<evidence type="ECO:0000313" key="9">
    <source>
        <dbReference type="EMBL" id="PWF54548.1"/>
    </source>
</evidence>
<comment type="subunit">
    <text evidence="5">Heterooligomer composed of large and small subunits.</text>
</comment>
<sequence length="470" mass="50840">MQSNFDLDPVYAAPPVLTVTALNQQVARLLERSFPLTWIGGEISNFTKASSGHWYFTLKDDAAQVRAVMFRGRAQYAGFVPREGDKVEVRALVTLYGARGDYQINIEAIRRAGVGALYEAFLRLKERLAAQGLFDPGRKRPLPLFVRSVGIVTSPQAAALRDVLTALQRRAPHVRVVLYPTPVQGQMAAEKIARAIDCASRRAETDVLLVCRGGGSIEDLWSFNEEIVAVAIANCSMPVIVGVGHETDFTIADFSADLRAATPTAAAELAVTPRADWLGSLAADALDLRRAMRRTLADANLGLDNCARRLLSPAARIGQQRLRLLGLSTALTHAVRAPVNRQAFALAQLRARWGRHRPDLRALRAELASQQRRCGASFAGQLGQRREALAALAAQLEMLNPQRTLERGYAIVSDAAGRVLRAPSQIAAGEPLTLRLAGGSAEVGVASLRALPEKIAAAKQISNETPSDLQ</sequence>
<evidence type="ECO:0000256" key="3">
    <source>
        <dbReference type="ARBA" id="ARBA00022801"/>
    </source>
</evidence>
<feature type="domain" description="Exonuclease VII large subunit C-terminal" evidence="7">
    <location>
        <begin position="133"/>
        <end position="442"/>
    </location>
</feature>
<dbReference type="Proteomes" id="UP000241421">
    <property type="component" value="Unassembled WGS sequence"/>
</dbReference>
<organism evidence="9 10">
    <name type="scientific">Massilia glaciei</name>
    <dbReference type="NCBI Taxonomy" id="1524097"/>
    <lineage>
        <taxon>Bacteria</taxon>
        <taxon>Pseudomonadati</taxon>
        <taxon>Pseudomonadota</taxon>
        <taxon>Betaproteobacteria</taxon>
        <taxon>Burkholderiales</taxon>
        <taxon>Oxalobacteraceae</taxon>
        <taxon>Telluria group</taxon>
        <taxon>Massilia</taxon>
    </lineage>
</organism>
<keyword evidence="1 5" id="KW-0963">Cytoplasm</keyword>
<keyword evidence="10" id="KW-1185">Reference proteome</keyword>
<comment type="caution">
    <text evidence="9">The sequence shown here is derived from an EMBL/GenBank/DDBJ whole genome shotgun (WGS) entry which is preliminary data.</text>
</comment>
<keyword evidence="3 5" id="KW-0378">Hydrolase</keyword>
<dbReference type="GO" id="GO:0003676">
    <property type="term" value="F:nucleic acid binding"/>
    <property type="evidence" value="ECO:0007669"/>
    <property type="project" value="InterPro"/>
</dbReference>
<accession>A0A2U2I449</accession>
<dbReference type="GO" id="GO:0009318">
    <property type="term" value="C:exodeoxyribonuclease VII complex"/>
    <property type="evidence" value="ECO:0007669"/>
    <property type="project" value="UniProtKB-UniRule"/>
</dbReference>
<evidence type="ECO:0000259" key="8">
    <source>
        <dbReference type="Pfam" id="PF13742"/>
    </source>
</evidence>
<evidence type="ECO:0000256" key="6">
    <source>
        <dbReference type="RuleBase" id="RU004355"/>
    </source>
</evidence>
<dbReference type="EMBL" id="PXWF02000083">
    <property type="protein sequence ID" value="PWF54548.1"/>
    <property type="molecule type" value="Genomic_DNA"/>
</dbReference>
<evidence type="ECO:0000256" key="5">
    <source>
        <dbReference type="HAMAP-Rule" id="MF_00378"/>
    </source>
</evidence>
<dbReference type="Pfam" id="PF13742">
    <property type="entry name" value="tRNA_anti_2"/>
    <property type="match status" value="1"/>
</dbReference>
<dbReference type="PANTHER" id="PTHR30008:SF0">
    <property type="entry name" value="EXODEOXYRIBONUCLEASE 7 LARGE SUBUNIT"/>
    <property type="match status" value="1"/>
</dbReference>
<dbReference type="EC" id="3.1.11.6" evidence="5"/>
<evidence type="ECO:0000256" key="1">
    <source>
        <dbReference type="ARBA" id="ARBA00022490"/>
    </source>
</evidence>
<evidence type="ECO:0000313" key="10">
    <source>
        <dbReference type="Proteomes" id="UP000241421"/>
    </source>
</evidence>
<dbReference type="GO" id="GO:0005737">
    <property type="term" value="C:cytoplasm"/>
    <property type="evidence" value="ECO:0007669"/>
    <property type="project" value="UniProtKB-SubCell"/>
</dbReference>
<dbReference type="NCBIfam" id="TIGR00237">
    <property type="entry name" value="xseA"/>
    <property type="match status" value="1"/>
</dbReference>
<comment type="subcellular location">
    <subcellularLocation>
        <location evidence="5 6">Cytoplasm</location>
    </subcellularLocation>
</comment>
<dbReference type="GO" id="GO:0008855">
    <property type="term" value="F:exodeoxyribonuclease VII activity"/>
    <property type="evidence" value="ECO:0007669"/>
    <property type="project" value="UniProtKB-UniRule"/>
</dbReference>
<reference evidence="9 10" key="1">
    <citation type="submission" date="2018-04" db="EMBL/GenBank/DDBJ databases">
        <title>Massilia violaceinigra sp. nov., a novel purple-pigmented bacterium isolated from Tianshan glacier, Xinjiang, China.</title>
        <authorList>
            <person name="Wang H."/>
        </authorList>
    </citation>
    <scope>NUCLEOTIDE SEQUENCE [LARGE SCALE GENOMIC DNA]</scope>
    <source>
        <strain evidence="9 10">B448-2</strain>
    </source>
</reference>
<dbReference type="RefSeq" id="WP_106756612.1">
    <property type="nucleotide sequence ID" value="NZ_PXWF02000083.1"/>
</dbReference>
<comment type="function">
    <text evidence="5">Bidirectionally degrades single-stranded DNA into large acid-insoluble oligonucleotides, which are then degraded further into small acid-soluble oligonucleotides.</text>
</comment>
<gene>
    <name evidence="5" type="primary">xseA</name>
    <name evidence="9" type="ORF">C7C56_006290</name>
</gene>
<dbReference type="HAMAP" id="MF_00378">
    <property type="entry name" value="Exonuc_7_L"/>
    <property type="match status" value="1"/>
</dbReference>
<dbReference type="GO" id="GO:0006308">
    <property type="term" value="P:DNA catabolic process"/>
    <property type="evidence" value="ECO:0007669"/>
    <property type="project" value="UniProtKB-UniRule"/>
</dbReference>
<dbReference type="Pfam" id="PF02601">
    <property type="entry name" value="Exonuc_VII_L"/>
    <property type="match status" value="1"/>
</dbReference>
<keyword evidence="2 5" id="KW-0540">Nuclease</keyword>
<name>A0A2U2I449_9BURK</name>
<comment type="catalytic activity">
    <reaction evidence="5 6">
        <text>Exonucleolytic cleavage in either 5'- to 3'- or 3'- to 5'-direction to yield nucleoside 5'-phosphates.</text>
        <dbReference type="EC" id="3.1.11.6"/>
    </reaction>
</comment>
<dbReference type="InterPro" id="IPR020579">
    <property type="entry name" value="Exonuc_VII_lsu_C"/>
</dbReference>
<comment type="similarity">
    <text evidence="5 6">Belongs to the XseA family.</text>
</comment>
<feature type="domain" description="OB-fold nucleic acid binding" evidence="8">
    <location>
        <begin position="17"/>
        <end position="110"/>
    </location>
</feature>
<proteinExistence type="inferred from homology"/>